<dbReference type="WBParaSite" id="JU765_v2.g11777.t1">
    <property type="protein sequence ID" value="JU765_v2.g11777.t1"/>
    <property type="gene ID" value="JU765_v2.g11777"/>
</dbReference>
<sequence length="414" mass="47073">MVEDAHRQIKQKESAIVGMNKQFELSKKSILKVKSEKNRLLNPVQLSPELYEDVFNAVFRPVVNMVANIVASTVVNLFLVGQEAAICINQILKKCTKMMFYNDKILLESGERTFRFDLNNFSGKLVQLSVPYVTEVSFTTDESCNSAKSHQLFFESLSKNQKQKHLKIIGLKEENSHVVEALKKLNDKNIPVALHYAAIKVLLNLSGLHFDILKICDSRDCFDFLTNKALSCTFRKLDFSGIDIISSHIWEANIIPNVEKVSFQWDFSCTIDGFPQLEKIFPNAKMFNIAFTDFKLSEDVDESRKKWDETRKMIEDAPQQEIIANVHYLCSSEQEYENAISSFGGEKIDNHTLRWTSSKNKLKIINFHHQLNSNSYSPNSPTGSPLLSPMYSSCSPGALEFPSYAPSSFSYSPT</sequence>
<evidence type="ECO:0000313" key="2">
    <source>
        <dbReference type="WBParaSite" id="JU765_v2.g11777.t1"/>
    </source>
</evidence>
<organism evidence="1 2">
    <name type="scientific">Panagrolaimus sp. JU765</name>
    <dbReference type="NCBI Taxonomy" id="591449"/>
    <lineage>
        <taxon>Eukaryota</taxon>
        <taxon>Metazoa</taxon>
        <taxon>Ecdysozoa</taxon>
        <taxon>Nematoda</taxon>
        <taxon>Chromadorea</taxon>
        <taxon>Rhabditida</taxon>
        <taxon>Tylenchina</taxon>
        <taxon>Panagrolaimomorpha</taxon>
        <taxon>Panagrolaimoidea</taxon>
        <taxon>Panagrolaimidae</taxon>
        <taxon>Panagrolaimus</taxon>
    </lineage>
</organism>
<protein>
    <submittedName>
        <fullName evidence="2">Uncharacterized protein</fullName>
    </submittedName>
</protein>
<accession>A0AC34Q0N8</accession>
<dbReference type="Proteomes" id="UP000887576">
    <property type="component" value="Unplaced"/>
</dbReference>
<proteinExistence type="predicted"/>
<reference evidence="2" key="1">
    <citation type="submission" date="2022-11" db="UniProtKB">
        <authorList>
            <consortium name="WormBaseParasite"/>
        </authorList>
    </citation>
    <scope>IDENTIFICATION</scope>
</reference>
<name>A0AC34Q0N8_9BILA</name>
<evidence type="ECO:0000313" key="1">
    <source>
        <dbReference type="Proteomes" id="UP000887576"/>
    </source>
</evidence>